<sequence>MGFLWPTYKEGVGHKTPCTHKNKCRSKERAANEIHASDPDEAKSQKIQFSPASAVEQWEKLDNKIVPKLDELVIGKNTL</sequence>
<reference evidence="2 3" key="1">
    <citation type="journal article" date="2021" name="Elife">
        <title>Chloroplast acquisition without the gene transfer in kleptoplastic sea slugs, Plakobranchus ocellatus.</title>
        <authorList>
            <person name="Maeda T."/>
            <person name="Takahashi S."/>
            <person name="Yoshida T."/>
            <person name="Shimamura S."/>
            <person name="Takaki Y."/>
            <person name="Nagai Y."/>
            <person name="Toyoda A."/>
            <person name="Suzuki Y."/>
            <person name="Arimoto A."/>
            <person name="Ishii H."/>
            <person name="Satoh N."/>
            <person name="Nishiyama T."/>
            <person name="Hasebe M."/>
            <person name="Maruyama T."/>
            <person name="Minagawa J."/>
            <person name="Obokata J."/>
            <person name="Shigenobu S."/>
        </authorList>
    </citation>
    <scope>NUCLEOTIDE SEQUENCE [LARGE SCALE GENOMIC DNA]</scope>
</reference>
<proteinExistence type="predicted"/>
<accession>A0AAV4C5W2</accession>
<dbReference type="AlphaFoldDB" id="A0AAV4C5W2"/>
<feature type="region of interest" description="Disordered" evidence="1">
    <location>
        <begin position="29"/>
        <end position="48"/>
    </location>
</feature>
<organism evidence="2 3">
    <name type="scientific">Plakobranchus ocellatus</name>
    <dbReference type="NCBI Taxonomy" id="259542"/>
    <lineage>
        <taxon>Eukaryota</taxon>
        <taxon>Metazoa</taxon>
        <taxon>Spiralia</taxon>
        <taxon>Lophotrochozoa</taxon>
        <taxon>Mollusca</taxon>
        <taxon>Gastropoda</taxon>
        <taxon>Heterobranchia</taxon>
        <taxon>Euthyneura</taxon>
        <taxon>Panpulmonata</taxon>
        <taxon>Sacoglossa</taxon>
        <taxon>Placobranchoidea</taxon>
        <taxon>Plakobranchidae</taxon>
        <taxon>Plakobranchus</taxon>
    </lineage>
</organism>
<gene>
    <name evidence="2" type="ORF">PoB_005335800</name>
</gene>
<evidence type="ECO:0000313" key="3">
    <source>
        <dbReference type="Proteomes" id="UP000735302"/>
    </source>
</evidence>
<name>A0AAV4C5W2_9GAST</name>
<protein>
    <submittedName>
        <fullName evidence="2">Uncharacterized protein</fullName>
    </submittedName>
</protein>
<comment type="caution">
    <text evidence="2">The sequence shown here is derived from an EMBL/GenBank/DDBJ whole genome shotgun (WGS) entry which is preliminary data.</text>
</comment>
<evidence type="ECO:0000256" key="1">
    <source>
        <dbReference type="SAM" id="MobiDB-lite"/>
    </source>
</evidence>
<keyword evidence="3" id="KW-1185">Reference proteome</keyword>
<evidence type="ECO:0000313" key="2">
    <source>
        <dbReference type="EMBL" id="GFO26853.1"/>
    </source>
</evidence>
<feature type="compositionally biased region" description="Basic and acidic residues" evidence="1">
    <location>
        <begin position="29"/>
        <end position="44"/>
    </location>
</feature>
<dbReference type="Proteomes" id="UP000735302">
    <property type="component" value="Unassembled WGS sequence"/>
</dbReference>
<dbReference type="EMBL" id="BLXT01005873">
    <property type="protein sequence ID" value="GFO26853.1"/>
    <property type="molecule type" value="Genomic_DNA"/>
</dbReference>